<dbReference type="PANTHER" id="PTHR23041">
    <property type="entry name" value="RING FINGER DOMAIN-CONTAINING"/>
    <property type="match status" value="1"/>
</dbReference>
<dbReference type="PANTHER" id="PTHR23041:SF78">
    <property type="entry name" value="E3 UBIQUITIN-PROTEIN LIGASE RNF4"/>
    <property type="match status" value="1"/>
</dbReference>
<accession>A0A0G4FC75</accession>
<evidence type="ECO:0000313" key="7">
    <source>
        <dbReference type="EMBL" id="CEM10787.1"/>
    </source>
</evidence>
<organism evidence="7 8">
    <name type="scientific">Vitrella brassicaformis (strain CCMP3155)</name>
    <dbReference type="NCBI Taxonomy" id="1169540"/>
    <lineage>
        <taxon>Eukaryota</taxon>
        <taxon>Sar</taxon>
        <taxon>Alveolata</taxon>
        <taxon>Colpodellida</taxon>
        <taxon>Vitrellaceae</taxon>
        <taxon>Vitrella</taxon>
    </lineage>
</organism>
<evidence type="ECO:0000256" key="3">
    <source>
        <dbReference type="ARBA" id="ARBA00022833"/>
    </source>
</evidence>
<evidence type="ECO:0000256" key="4">
    <source>
        <dbReference type="PROSITE-ProRule" id="PRU00175"/>
    </source>
</evidence>
<dbReference type="InterPro" id="IPR001841">
    <property type="entry name" value="Znf_RING"/>
</dbReference>
<dbReference type="STRING" id="1169540.A0A0G4FC75"/>
<reference evidence="7 8" key="1">
    <citation type="submission" date="2014-11" db="EMBL/GenBank/DDBJ databases">
        <authorList>
            <person name="Zhu J."/>
            <person name="Qi W."/>
            <person name="Song R."/>
        </authorList>
    </citation>
    <scope>NUCLEOTIDE SEQUENCE [LARGE SCALE GENOMIC DNA]</scope>
</reference>
<dbReference type="InterPro" id="IPR017907">
    <property type="entry name" value="Znf_RING_CS"/>
</dbReference>
<feature type="compositionally biased region" description="Low complexity" evidence="5">
    <location>
        <begin position="122"/>
        <end position="149"/>
    </location>
</feature>
<name>A0A0G4FC75_VITBC</name>
<dbReference type="AlphaFoldDB" id="A0A0G4FC75"/>
<protein>
    <recommendedName>
        <fullName evidence="6">RING-type domain-containing protein</fullName>
    </recommendedName>
</protein>
<gene>
    <name evidence="7" type="ORF">Vbra_15029</name>
</gene>
<dbReference type="Pfam" id="PF13639">
    <property type="entry name" value="zf-RING_2"/>
    <property type="match status" value="1"/>
</dbReference>
<dbReference type="VEuPathDB" id="CryptoDB:Vbra_15029"/>
<sequence length="301" mass="32662">MEPLPTVRVFENIPSTEQKQDLPLDQPNNAQDGAQPEGAAPPERLVVDLEDDEATSAWVAEGTQRNCGRRVPGPPIVLDDSSDLEDAPPPRTTRPSNRPQLIRTVDGQYFLASNLIRISPPSSGGTPAAAAAADAPAPAAALSPASASPQPERGDGNRKRKESPSESASLPPSKGLRSISNVKSLLQQMECPVCWENFSSEGSGSARDAAGESARERVDEGMNRDSGLRTFGDKVVDFCVRRWVRDDGDAEQRRRRARQLVAAVCGHIFCRGCIERQIRVKGRCPICRAALQQRDIHPLYL</sequence>
<evidence type="ECO:0000256" key="2">
    <source>
        <dbReference type="ARBA" id="ARBA00022771"/>
    </source>
</evidence>
<dbReference type="OrthoDB" id="10266039at2759"/>
<dbReference type="Gene3D" id="3.30.40.10">
    <property type="entry name" value="Zinc/RING finger domain, C3HC4 (zinc finger)"/>
    <property type="match status" value="1"/>
</dbReference>
<feature type="region of interest" description="Disordered" evidence="5">
    <location>
        <begin position="1"/>
        <end position="43"/>
    </location>
</feature>
<evidence type="ECO:0000259" key="6">
    <source>
        <dbReference type="PROSITE" id="PS50089"/>
    </source>
</evidence>
<feature type="domain" description="RING-type" evidence="6">
    <location>
        <begin position="265"/>
        <end position="288"/>
    </location>
</feature>
<dbReference type="SUPFAM" id="SSF57850">
    <property type="entry name" value="RING/U-box"/>
    <property type="match status" value="1"/>
</dbReference>
<keyword evidence="3" id="KW-0862">Zinc</keyword>
<proteinExistence type="predicted"/>
<dbReference type="GO" id="GO:0008270">
    <property type="term" value="F:zinc ion binding"/>
    <property type="evidence" value="ECO:0007669"/>
    <property type="project" value="UniProtKB-KW"/>
</dbReference>
<evidence type="ECO:0000256" key="5">
    <source>
        <dbReference type="SAM" id="MobiDB-lite"/>
    </source>
</evidence>
<keyword evidence="8" id="KW-1185">Reference proteome</keyword>
<dbReference type="SMART" id="SM00184">
    <property type="entry name" value="RING"/>
    <property type="match status" value="1"/>
</dbReference>
<evidence type="ECO:0000256" key="1">
    <source>
        <dbReference type="ARBA" id="ARBA00022723"/>
    </source>
</evidence>
<dbReference type="PROSITE" id="PS00518">
    <property type="entry name" value="ZF_RING_1"/>
    <property type="match status" value="1"/>
</dbReference>
<dbReference type="Proteomes" id="UP000041254">
    <property type="component" value="Unassembled WGS sequence"/>
</dbReference>
<keyword evidence="2 4" id="KW-0863">Zinc-finger</keyword>
<dbReference type="InParanoid" id="A0A0G4FC75"/>
<keyword evidence="1" id="KW-0479">Metal-binding</keyword>
<evidence type="ECO:0000313" key="8">
    <source>
        <dbReference type="Proteomes" id="UP000041254"/>
    </source>
</evidence>
<dbReference type="InterPro" id="IPR047134">
    <property type="entry name" value="RNF4"/>
</dbReference>
<feature type="region of interest" description="Disordered" evidence="5">
    <location>
        <begin position="200"/>
        <end position="221"/>
    </location>
</feature>
<dbReference type="EMBL" id="CDMY01000405">
    <property type="protein sequence ID" value="CEM10787.1"/>
    <property type="molecule type" value="Genomic_DNA"/>
</dbReference>
<feature type="region of interest" description="Disordered" evidence="5">
    <location>
        <begin position="59"/>
        <end position="101"/>
    </location>
</feature>
<dbReference type="InterPro" id="IPR013083">
    <property type="entry name" value="Znf_RING/FYVE/PHD"/>
</dbReference>
<feature type="region of interest" description="Disordered" evidence="5">
    <location>
        <begin position="122"/>
        <end position="176"/>
    </location>
</feature>
<feature type="compositionally biased region" description="Basic and acidic residues" evidence="5">
    <location>
        <begin position="209"/>
        <end position="221"/>
    </location>
</feature>
<dbReference type="PROSITE" id="PS50089">
    <property type="entry name" value="ZF_RING_2"/>
    <property type="match status" value="1"/>
</dbReference>